<keyword evidence="5 8" id="KW-0472">Membrane</keyword>
<keyword evidence="2" id="KW-1003">Cell membrane</keyword>
<keyword evidence="6" id="KW-0675">Receptor</keyword>
<evidence type="ECO:0000256" key="7">
    <source>
        <dbReference type="SAM" id="MobiDB-lite"/>
    </source>
</evidence>
<evidence type="ECO:0000256" key="2">
    <source>
        <dbReference type="ARBA" id="ARBA00022475"/>
    </source>
</evidence>
<protein>
    <recommendedName>
        <fullName evidence="9">G-protein coupled receptors family 1 profile domain-containing protein</fullName>
    </recommendedName>
</protein>
<organism evidence="10 11">
    <name type="scientific">Steinernema hermaphroditum</name>
    <dbReference type="NCBI Taxonomy" id="289476"/>
    <lineage>
        <taxon>Eukaryota</taxon>
        <taxon>Metazoa</taxon>
        <taxon>Ecdysozoa</taxon>
        <taxon>Nematoda</taxon>
        <taxon>Chromadorea</taxon>
        <taxon>Rhabditida</taxon>
        <taxon>Tylenchina</taxon>
        <taxon>Panagrolaimomorpha</taxon>
        <taxon>Strongyloidoidea</taxon>
        <taxon>Steinernematidae</taxon>
        <taxon>Steinernema</taxon>
    </lineage>
</organism>
<evidence type="ECO:0000313" key="11">
    <source>
        <dbReference type="Proteomes" id="UP001175271"/>
    </source>
</evidence>
<keyword evidence="11" id="KW-1185">Reference proteome</keyword>
<dbReference type="Proteomes" id="UP001175271">
    <property type="component" value="Unassembled WGS sequence"/>
</dbReference>
<dbReference type="GO" id="GO:0004930">
    <property type="term" value="F:G protein-coupled receptor activity"/>
    <property type="evidence" value="ECO:0007669"/>
    <property type="project" value="InterPro"/>
</dbReference>
<keyword evidence="4 8" id="KW-1133">Transmembrane helix</keyword>
<feature type="transmembrane region" description="Helical" evidence="8">
    <location>
        <begin position="234"/>
        <end position="255"/>
    </location>
</feature>
<name>A0AA39HC44_9BILA</name>
<dbReference type="InterPro" id="IPR000276">
    <property type="entry name" value="GPCR_Rhodpsn"/>
</dbReference>
<evidence type="ECO:0000313" key="10">
    <source>
        <dbReference type="EMBL" id="KAK0403116.1"/>
    </source>
</evidence>
<proteinExistence type="predicted"/>
<feature type="region of interest" description="Disordered" evidence="7">
    <location>
        <begin position="324"/>
        <end position="343"/>
    </location>
</feature>
<dbReference type="Pfam" id="PF00001">
    <property type="entry name" value="7tm_1"/>
    <property type="match status" value="2"/>
</dbReference>
<sequence>MAEVSPTAMVDGAVSDATAAESILHESGSIFNRITADMVEILIYMICLTIGGPLNLFSFHRLIRNYRSGASSQINVLRLHLNIADLLTLFVFVLSQIIWMTTYQWYGGDLLCRICKFFHTFSFYLNSFVVACIAIDRVFGTYHLNSVKASQLAHRRCRRMLSVAWICAFVFSIPQVFIFRVFHPPEMRNFKQCTPIWTIVAYEVELALKNANMTLDLEKELVAEYYQIVRLEKIYGILHLLFIFYAPACIILFSYGAIICKLNSLAGAPSTGRGADGARRGCRSSLASCCGLLGLLPLKERGCSLRENGSFASASSPFPVARLVPLPDRQPPTSPTGSEKHQVDLCSVPSRQRMVSDNDQSASNSVVDSRRSSLRRSARSATKMGPLALHTLMRASQLAKRQGALILLAYLTFWSPYNILAVVNAFASEGESREFASVTLTFLNSLLVFWEKSDYNDFPGRQVPGPNMCIESSVPDRRWHGQPCHNTTPAFAYFCETRAADASHYSE</sequence>
<dbReference type="GO" id="GO:0005886">
    <property type="term" value="C:plasma membrane"/>
    <property type="evidence" value="ECO:0007669"/>
    <property type="project" value="UniProtKB-SubCell"/>
</dbReference>
<comment type="subcellular location">
    <subcellularLocation>
        <location evidence="1">Cell membrane</location>
        <topology evidence="1">Multi-pass membrane protein</topology>
    </subcellularLocation>
</comment>
<feature type="region of interest" description="Disordered" evidence="7">
    <location>
        <begin position="353"/>
        <end position="380"/>
    </location>
</feature>
<evidence type="ECO:0000256" key="1">
    <source>
        <dbReference type="ARBA" id="ARBA00004651"/>
    </source>
</evidence>
<comment type="caution">
    <text evidence="10">The sequence shown here is derived from an EMBL/GenBank/DDBJ whole genome shotgun (WGS) entry which is preliminary data.</text>
</comment>
<evidence type="ECO:0000256" key="6">
    <source>
        <dbReference type="ARBA" id="ARBA00023170"/>
    </source>
</evidence>
<feature type="transmembrane region" description="Helical" evidence="8">
    <location>
        <begin position="160"/>
        <end position="182"/>
    </location>
</feature>
<feature type="transmembrane region" description="Helical" evidence="8">
    <location>
        <begin position="41"/>
        <end position="59"/>
    </location>
</feature>
<keyword evidence="3 8" id="KW-0812">Transmembrane</keyword>
<gene>
    <name evidence="10" type="ORF">QR680_016724</name>
</gene>
<feature type="transmembrane region" description="Helical" evidence="8">
    <location>
        <begin position="403"/>
        <end position="423"/>
    </location>
</feature>
<dbReference type="SUPFAM" id="SSF81321">
    <property type="entry name" value="Family A G protein-coupled receptor-like"/>
    <property type="match status" value="1"/>
</dbReference>
<evidence type="ECO:0000259" key="9">
    <source>
        <dbReference type="PROSITE" id="PS50262"/>
    </source>
</evidence>
<reference evidence="10" key="1">
    <citation type="submission" date="2023-06" db="EMBL/GenBank/DDBJ databases">
        <title>Genomic analysis of the entomopathogenic nematode Steinernema hermaphroditum.</title>
        <authorList>
            <person name="Schwarz E.M."/>
            <person name="Heppert J.K."/>
            <person name="Baniya A."/>
            <person name="Schwartz H.T."/>
            <person name="Tan C.-H."/>
            <person name="Antoshechkin I."/>
            <person name="Sternberg P.W."/>
            <person name="Goodrich-Blair H."/>
            <person name="Dillman A.R."/>
        </authorList>
    </citation>
    <scope>NUCLEOTIDE SEQUENCE</scope>
    <source>
        <strain evidence="10">PS9179</strain>
        <tissue evidence="10">Whole animal</tissue>
    </source>
</reference>
<dbReference type="EMBL" id="JAUCMV010000004">
    <property type="protein sequence ID" value="KAK0403116.1"/>
    <property type="molecule type" value="Genomic_DNA"/>
</dbReference>
<evidence type="ECO:0000256" key="4">
    <source>
        <dbReference type="ARBA" id="ARBA00022989"/>
    </source>
</evidence>
<dbReference type="PANTHER" id="PTHR24241:SF59">
    <property type="entry name" value="ADIPOKINETIC HORMONE RECEPTOR, ISOFORM C"/>
    <property type="match status" value="1"/>
</dbReference>
<dbReference type="PROSITE" id="PS50262">
    <property type="entry name" value="G_PROTEIN_RECEP_F1_2"/>
    <property type="match status" value="1"/>
</dbReference>
<dbReference type="PRINTS" id="PR00237">
    <property type="entry name" value="GPCRRHODOPSN"/>
</dbReference>
<evidence type="ECO:0000256" key="5">
    <source>
        <dbReference type="ARBA" id="ARBA00023136"/>
    </source>
</evidence>
<feature type="transmembrane region" description="Helical" evidence="8">
    <location>
        <begin position="79"/>
        <end position="101"/>
    </location>
</feature>
<dbReference type="GO" id="GO:0042277">
    <property type="term" value="F:peptide binding"/>
    <property type="evidence" value="ECO:0007669"/>
    <property type="project" value="TreeGrafter"/>
</dbReference>
<evidence type="ECO:0000256" key="8">
    <source>
        <dbReference type="SAM" id="Phobius"/>
    </source>
</evidence>
<feature type="transmembrane region" description="Helical" evidence="8">
    <location>
        <begin position="121"/>
        <end position="139"/>
    </location>
</feature>
<dbReference type="GO" id="GO:0032870">
    <property type="term" value="P:cellular response to hormone stimulus"/>
    <property type="evidence" value="ECO:0007669"/>
    <property type="project" value="TreeGrafter"/>
</dbReference>
<accession>A0AA39HC44</accession>
<dbReference type="Gene3D" id="1.20.1070.10">
    <property type="entry name" value="Rhodopsin 7-helix transmembrane proteins"/>
    <property type="match status" value="1"/>
</dbReference>
<dbReference type="InterPro" id="IPR017452">
    <property type="entry name" value="GPCR_Rhodpsn_7TM"/>
</dbReference>
<dbReference type="PANTHER" id="PTHR24241">
    <property type="entry name" value="NEUROPEPTIDE RECEPTOR-RELATED G-PROTEIN COUPLED RECEPTOR"/>
    <property type="match status" value="1"/>
</dbReference>
<evidence type="ECO:0000256" key="3">
    <source>
        <dbReference type="ARBA" id="ARBA00022692"/>
    </source>
</evidence>
<dbReference type="AlphaFoldDB" id="A0AA39HC44"/>
<feature type="domain" description="G-protein coupled receptors family 1 profile" evidence="9">
    <location>
        <begin position="54"/>
        <end position="426"/>
    </location>
</feature>